<dbReference type="EMBL" id="NBNE01003822">
    <property type="protein sequence ID" value="OWZ06779.1"/>
    <property type="molecule type" value="Genomic_DNA"/>
</dbReference>
<sequence length="83" mass="9802">MRIRIDEADLNCGAILYELLRDRANQNRFGMMQSHEEACGQDPHRKAADRRKCAKARSEMMWKWISKYELCKIRDDGEVDLDV</sequence>
<dbReference type="Proteomes" id="UP000198211">
    <property type="component" value="Unassembled WGS sequence"/>
</dbReference>
<accession>A0A225VP42</accession>
<protein>
    <submittedName>
        <fullName evidence="1">Uncharacterized protein</fullName>
    </submittedName>
</protein>
<reference evidence="2" key="1">
    <citation type="submission" date="2017-03" db="EMBL/GenBank/DDBJ databases">
        <title>Phytopthora megakarya and P. palmivora, two closely related causual agents of cacao black pod achieved similar genome size and gene model numbers by different mechanisms.</title>
        <authorList>
            <person name="Ali S."/>
            <person name="Shao J."/>
            <person name="Larry D.J."/>
            <person name="Kronmiller B."/>
            <person name="Shen D."/>
            <person name="Strem M.D."/>
            <person name="Melnick R.L."/>
            <person name="Guiltinan M.J."/>
            <person name="Tyler B.M."/>
            <person name="Meinhardt L.W."/>
            <person name="Bailey B.A."/>
        </authorList>
    </citation>
    <scope>NUCLEOTIDE SEQUENCE [LARGE SCALE GENOMIC DNA]</scope>
    <source>
        <strain evidence="2">zdho120</strain>
    </source>
</reference>
<evidence type="ECO:0000313" key="1">
    <source>
        <dbReference type="EMBL" id="OWZ06779.1"/>
    </source>
</evidence>
<organism evidence="1 2">
    <name type="scientific">Phytophthora megakarya</name>
    <dbReference type="NCBI Taxonomy" id="4795"/>
    <lineage>
        <taxon>Eukaryota</taxon>
        <taxon>Sar</taxon>
        <taxon>Stramenopiles</taxon>
        <taxon>Oomycota</taxon>
        <taxon>Peronosporomycetes</taxon>
        <taxon>Peronosporales</taxon>
        <taxon>Peronosporaceae</taxon>
        <taxon>Phytophthora</taxon>
    </lineage>
</organism>
<evidence type="ECO:0000313" key="2">
    <source>
        <dbReference type="Proteomes" id="UP000198211"/>
    </source>
</evidence>
<keyword evidence="2" id="KW-1185">Reference proteome</keyword>
<proteinExistence type="predicted"/>
<gene>
    <name evidence="1" type="ORF">PHMEG_00020927</name>
</gene>
<comment type="caution">
    <text evidence="1">The sequence shown here is derived from an EMBL/GenBank/DDBJ whole genome shotgun (WGS) entry which is preliminary data.</text>
</comment>
<dbReference type="AlphaFoldDB" id="A0A225VP42"/>
<name>A0A225VP42_9STRA</name>